<dbReference type="InterPro" id="IPR000560">
    <property type="entry name" value="His_Pase_clade-2"/>
</dbReference>
<organism evidence="4 5">
    <name type="scientific">Malassezia equina</name>
    <dbReference type="NCBI Taxonomy" id="1381935"/>
    <lineage>
        <taxon>Eukaryota</taxon>
        <taxon>Fungi</taxon>
        <taxon>Dikarya</taxon>
        <taxon>Basidiomycota</taxon>
        <taxon>Ustilaginomycotina</taxon>
        <taxon>Malasseziomycetes</taxon>
        <taxon>Malasseziales</taxon>
        <taxon>Malasseziaceae</taxon>
        <taxon>Malassezia</taxon>
    </lineage>
</organism>
<keyword evidence="1" id="KW-0378">Hydrolase</keyword>
<reference evidence="4" key="1">
    <citation type="submission" date="2023-03" db="EMBL/GenBank/DDBJ databases">
        <title>Mating type loci evolution in Malassezia.</title>
        <authorList>
            <person name="Coelho M.A."/>
        </authorList>
    </citation>
    <scope>NUCLEOTIDE SEQUENCE</scope>
    <source>
        <strain evidence="4">CBS 12830</strain>
    </source>
</reference>
<evidence type="ECO:0000313" key="5">
    <source>
        <dbReference type="Proteomes" id="UP001214415"/>
    </source>
</evidence>
<keyword evidence="3" id="KW-0732">Signal</keyword>
<evidence type="ECO:0000256" key="3">
    <source>
        <dbReference type="SAM" id="SignalP"/>
    </source>
</evidence>
<evidence type="ECO:0008006" key="6">
    <source>
        <dbReference type="Google" id="ProtNLM"/>
    </source>
</evidence>
<dbReference type="Pfam" id="PF00328">
    <property type="entry name" value="His_Phos_2"/>
    <property type="match status" value="1"/>
</dbReference>
<protein>
    <recommendedName>
        <fullName evidence="6">3-phytase</fullName>
    </recommendedName>
</protein>
<dbReference type="SUPFAM" id="SSF53254">
    <property type="entry name" value="Phosphoglycerate mutase-like"/>
    <property type="match status" value="1"/>
</dbReference>
<gene>
    <name evidence="4" type="ORF">MEQU1_003514</name>
</gene>
<accession>A0AAF0EHJ5</accession>
<dbReference type="GO" id="GO:0003993">
    <property type="term" value="F:acid phosphatase activity"/>
    <property type="evidence" value="ECO:0007669"/>
    <property type="project" value="TreeGrafter"/>
</dbReference>
<dbReference type="PROSITE" id="PS00616">
    <property type="entry name" value="HIS_ACID_PHOSPHAT_1"/>
    <property type="match status" value="1"/>
</dbReference>
<dbReference type="Gene3D" id="3.40.50.1240">
    <property type="entry name" value="Phosphoglycerate mutase-like"/>
    <property type="match status" value="1"/>
</dbReference>
<feature type="chain" id="PRO_5041960175" description="3-phytase" evidence="3">
    <location>
        <begin position="17"/>
        <end position="555"/>
    </location>
</feature>
<dbReference type="InterPro" id="IPR029033">
    <property type="entry name" value="His_PPase_superfam"/>
</dbReference>
<feature type="signal peptide" evidence="3">
    <location>
        <begin position="1"/>
        <end position="16"/>
    </location>
</feature>
<sequence length="555" mass="62745">MKLIVTILTMMSVCWALGTPTNPWKNVTGTSSKTFPTDVGFLGSVTYGPPPFLAQVDQLKTSKPNHNAPVEMRWVPQNAEQDHATSDDIFRNMGATSPYHQADDLFPETHGYENVPKQCRIKQAHILHRHGARYPTSGASPLGAKIELAKKLGTLKASGDYAFLHHWKYQLGKAALVHLGAQELFNSGIKYYYEYAKLLEQTKQKPVLRTTSQSRMVDSARYWALGFFGWDMADKANIEVITESILQNNTLAPYMTCPQVFSPKALRILEWRLKAFGDAKKRLEENVKGVSFSKSDVITMIGLCSYETVSQGYSDFCKIFTKKDYEEYEYDQDLMFQSIWGFMSVGGRPMGIGWVTEFLARLKGSGFHGPQTTQNATLDNDPTYFPMHQPLYVDFTHDVVIQTVLTALNFKQLSDELPGDHMNPHRRYRASRVTPFAARLVFEVMECDDDNGSTDYIRAKLNDAVVPLDGNQGCEGRPDGLCKLDDYVGFLEHHAYSMTNYDLLCHLKLDDNFDITALLDGAILSDEQVHQLGKNPHHRSAHKHKYKKESLTNLL</sequence>
<evidence type="ECO:0000256" key="1">
    <source>
        <dbReference type="ARBA" id="ARBA00022801"/>
    </source>
</evidence>
<dbReference type="CDD" id="cd07061">
    <property type="entry name" value="HP_HAP_like"/>
    <property type="match status" value="1"/>
</dbReference>
<dbReference type="InterPro" id="IPR033379">
    <property type="entry name" value="Acid_Pase_AS"/>
</dbReference>
<dbReference type="AlphaFoldDB" id="A0AAF0EHJ5"/>
<dbReference type="PANTHER" id="PTHR20963">
    <property type="entry name" value="MULTIPLE INOSITOL POLYPHOSPHATE PHOSPHATASE-RELATED"/>
    <property type="match status" value="1"/>
</dbReference>
<feature type="compositionally biased region" description="Basic residues" evidence="2">
    <location>
        <begin position="535"/>
        <end position="547"/>
    </location>
</feature>
<keyword evidence="5" id="KW-1185">Reference proteome</keyword>
<proteinExistence type="predicted"/>
<dbReference type="EMBL" id="CP119906">
    <property type="protein sequence ID" value="WFD24809.1"/>
    <property type="molecule type" value="Genomic_DNA"/>
</dbReference>
<dbReference type="Proteomes" id="UP001214415">
    <property type="component" value="Chromosome 7"/>
</dbReference>
<evidence type="ECO:0000256" key="2">
    <source>
        <dbReference type="SAM" id="MobiDB-lite"/>
    </source>
</evidence>
<dbReference type="PANTHER" id="PTHR20963:SF42">
    <property type="entry name" value="PHOSPHOGLYCERATE MUTASE-LIKE PROTEIN"/>
    <property type="match status" value="1"/>
</dbReference>
<feature type="region of interest" description="Disordered" evidence="2">
    <location>
        <begin position="533"/>
        <end position="555"/>
    </location>
</feature>
<evidence type="ECO:0000313" key="4">
    <source>
        <dbReference type="EMBL" id="WFD24809.1"/>
    </source>
</evidence>
<name>A0AAF0EHJ5_9BASI</name>